<evidence type="ECO:0000256" key="1">
    <source>
        <dbReference type="ARBA" id="ARBA00004651"/>
    </source>
</evidence>
<gene>
    <name evidence="8" type="ORF">FCN80_00205</name>
</gene>
<dbReference type="Proteomes" id="UP000305202">
    <property type="component" value="Unassembled WGS sequence"/>
</dbReference>
<comment type="subcellular location">
    <subcellularLocation>
        <location evidence="1">Cell membrane</location>
        <topology evidence="1">Multi-pass membrane protein</topology>
    </subcellularLocation>
</comment>
<accession>A0ABY2SQZ2</accession>
<feature type="transmembrane region" description="Helical" evidence="6">
    <location>
        <begin position="374"/>
        <end position="397"/>
    </location>
</feature>
<evidence type="ECO:0000256" key="6">
    <source>
        <dbReference type="SAM" id="Phobius"/>
    </source>
</evidence>
<dbReference type="PROSITE" id="PS50850">
    <property type="entry name" value="MFS"/>
    <property type="match status" value="1"/>
</dbReference>
<dbReference type="InterPro" id="IPR050382">
    <property type="entry name" value="MFS_Na/Anion_cotransporter"/>
</dbReference>
<proteinExistence type="predicted"/>
<evidence type="ECO:0000313" key="9">
    <source>
        <dbReference type="Proteomes" id="UP000305202"/>
    </source>
</evidence>
<dbReference type="InterPro" id="IPR000849">
    <property type="entry name" value="Sugar_P_transporter"/>
</dbReference>
<dbReference type="EMBL" id="SZPQ01000001">
    <property type="protein sequence ID" value="TKI08524.1"/>
    <property type="molecule type" value="Genomic_DNA"/>
</dbReference>
<feature type="transmembrane region" description="Helical" evidence="6">
    <location>
        <begin position="242"/>
        <end position="267"/>
    </location>
</feature>
<feature type="transmembrane region" description="Helical" evidence="6">
    <location>
        <begin position="403"/>
        <end position="424"/>
    </location>
</feature>
<dbReference type="InterPro" id="IPR020846">
    <property type="entry name" value="MFS_dom"/>
</dbReference>
<feature type="transmembrane region" description="Helical" evidence="6">
    <location>
        <begin position="47"/>
        <end position="68"/>
    </location>
</feature>
<comment type="caution">
    <text evidence="8">The sequence shown here is derived from an EMBL/GenBank/DDBJ whole genome shotgun (WGS) entry which is preliminary data.</text>
</comment>
<dbReference type="Gene3D" id="1.20.1250.20">
    <property type="entry name" value="MFS general substrate transporter like domains"/>
    <property type="match status" value="2"/>
</dbReference>
<keyword evidence="4 6" id="KW-1133">Transmembrane helix</keyword>
<feature type="transmembrane region" description="Helical" evidence="6">
    <location>
        <begin position="146"/>
        <end position="167"/>
    </location>
</feature>
<keyword evidence="9" id="KW-1185">Reference proteome</keyword>
<evidence type="ECO:0000256" key="4">
    <source>
        <dbReference type="ARBA" id="ARBA00022989"/>
    </source>
</evidence>
<feature type="transmembrane region" description="Helical" evidence="6">
    <location>
        <begin position="316"/>
        <end position="334"/>
    </location>
</feature>
<feature type="transmembrane region" description="Helical" evidence="6">
    <location>
        <begin position="173"/>
        <end position="191"/>
    </location>
</feature>
<keyword evidence="5 6" id="KW-0472">Membrane</keyword>
<feature type="domain" description="Major facilitator superfamily (MFS) profile" evidence="7">
    <location>
        <begin position="10"/>
        <end position="429"/>
    </location>
</feature>
<dbReference type="InterPro" id="IPR011701">
    <property type="entry name" value="MFS"/>
</dbReference>
<dbReference type="PANTHER" id="PTHR11662:SF399">
    <property type="entry name" value="FI19708P1-RELATED"/>
    <property type="match status" value="1"/>
</dbReference>
<dbReference type="InterPro" id="IPR036259">
    <property type="entry name" value="MFS_trans_sf"/>
</dbReference>
<dbReference type="SUPFAM" id="SSF103473">
    <property type="entry name" value="MFS general substrate transporter"/>
    <property type="match status" value="1"/>
</dbReference>
<reference evidence="8 9" key="1">
    <citation type="submission" date="2019-04" db="EMBL/GenBank/DDBJ databases">
        <authorList>
            <person name="Li M."/>
            <person name="Gao C."/>
        </authorList>
    </citation>
    <scope>NUCLEOTIDE SEQUENCE [LARGE SCALE GENOMIC DNA]</scope>
    <source>
        <strain evidence="8 9">BGMRC 2031</strain>
    </source>
</reference>
<dbReference type="PIRSF" id="PIRSF002808">
    <property type="entry name" value="Hexose_phosphate_transp"/>
    <property type="match status" value="1"/>
</dbReference>
<evidence type="ECO:0000313" key="8">
    <source>
        <dbReference type="EMBL" id="TKI08524.1"/>
    </source>
</evidence>
<evidence type="ECO:0000256" key="5">
    <source>
        <dbReference type="ARBA" id="ARBA00023136"/>
    </source>
</evidence>
<keyword evidence="3 6" id="KW-0812">Transmembrane</keyword>
<sequence length="453" mass="49878">MKATKQRFFILSLIFIVTAINYMDRANLAVAGGSIQQDLALDSAQLGLLFSMFTWTYAACQIPAGYLLDKFGVRMLYGSAIFIWSLFTVTLGIASHKIFNTTSAAFLLLIICRALIGAAEAPSFLANTKIISSWFPDHERGRATTVYFSAQYLGLAFLTPVLSFLVANYGWGMSFYISGAIGIIFGIYWLMAYRDPQHAEKANQAELELIRVGGGYGSESHANKTPEIKWGDILFFLKKKTVWGLFITQFACSSTLYFFLTWFIVYLEKGLHLTISKAGIWAMLPFIMAMAGALLSGFISDMLLKKGKSQTFSRKFPVVLGLIATMSIGLVNYFEQSPAIAIAILSFAFFANTFSNLGWVVWTDVIPHDYIGTTGGMLNLCGNLSGIVSPIVIGVLLQRTQNFHAAIDYIVLVALLGALSYLLLVGKIEKIGLPENNNTLNSVDNSKPFPKVQ</sequence>
<protein>
    <submittedName>
        <fullName evidence="8">MFS transporter</fullName>
    </submittedName>
</protein>
<dbReference type="Pfam" id="PF07690">
    <property type="entry name" value="MFS_1"/>
    <property type="match status" value="1"/>
</dbReference>
<evidence type="ECO:0000256" key="3">
    <source>
        <dbReference type="ARBA" id="ARBA00022692"/>
    </source>
</evidence>
<evidence type="ECO:0000256" key="2">
    <source>
        <dbReference type="ARBA" id="ARBA00022475"/>
    </source>
</evidence>
<keyword evidence="2" id="KW-1003">Cell membrane</keyword>
<evidence type="ECO:0000259" key="7">
    <source>
        <dbReference type="PROSITE" id="PS50850"/>
    </source>
</evidence>
<name>A0ABY2SQZ2_9HYPH</name>
<dbReference type="PANTHER" id="PTHR11662">
    <property type="entry name" value="SOLUTE CARRIER FAMILY 17"/>
    <property type="match status" value="1"/>
</dbReference>
<feature type="transmembrane region" description="Helical" evidence="6">
    <location>
        <begin position="279"/>
        <end position="304"/>
    </location>
</feature>
<organism evidence="8 9">
    <name type="scientific">Martelella alba</name>
    <dbReference type="NCBI Taxonomy" id="2590451"/>
    <lineage>
        <taxon>Bacteria</taxon>
        <taxon>Pseudomonadati</taxon>
        <taxon>Pseudomonadota</taxon>
        <taxon>Alphaproteobacteria</taxon>
        <taxon>Hyphomicrobiales</taxon>
        <taxon>Aurantimonadaceae</taxon>
        <taxon>Martelella</taxon>
    </lineage>
</organism>
<dbReference type="RefSeq" id="WP_136987815.1">
    <property type="nucleotide sequence ID" value="NZ_SZPQ01000001.1"/>
</dbReference>
<feature type="transmembrane region" description="Helical" evidence="6">
    <location>
        <begin position="75"/>
        <end position="99"/>
    </location>
</feature>
<feature type="transmembrane region" description="Helical" evidence="6">
    <location>
        <begin position="340"/>
        <end position="362"/>
    </location>
</feature>
<feature type="transmembrane region" description="Helical" evidence="6">
    <location>
        <begin position="105"/>
        <end position="125"/>
    </location>
</feature>
<dbReference type="CDD" id="cd17319">
    <property type="entry name" value="MFS_ExuT_GudP_like"/>
    <property type="match status" value="1"/>
</dbReference>